<sequence length="262" mass="30432">LQDLFFCLLFQPYPLTPLPVFGCMGLLCGVDWLPPVYMFGVLCVFLNGSVVVYLYLFLRMQQELIFGQSCAKLSPRSQLLATSILVVCSVWVVVAFFCSAAEHPNREEAIQEMIISWLERYSKHIIVFGGRVGDTGRLRGFLLKFAVYNFFCYSSMVLLIFLILRELKRHAKFESSQKRLCRTARTLLTELLAGSLLYFFPSLIIVLLKFYPPPFIPDIIYFMARIFFVMCFSLQSITYPIIFLSEHQYGKELRKRLYNYIS</sequence>
<name>A0AAN5CMG0_9BILA</name>
<feature type="non-terminal residue" evidence="2">
    <location>
        <position position="1"/>
    </location>
</feature>
<feature type="transmembrane region" description="Helical" evidence="1">
    <location>
        <begin position="145"/>
        <end position="164"/>
    </location>
</feature>
<dbReference type="Proteomes" id="UP001328107">
    <property type="component" value="Unassembled WGS sequence"/>
</dbReference>
<dbReference type="PANTHER" id="PTHR45830">
    <property type="entry name" value="SERPENTINE RECEPTOR, CLASS I"/>
    <property type="match status" value="1"/>
</dbReference>
<dbReference type="EMBL" id="BTRK01000004">
    <property type="protein sequence ID" value="GMR47062.1"/>
    <property type="molecule type" value="Genomic_DNA"/>
</dbReference>
<evidence type="ECO:0000313" key="3">
    <source>
        <dbReference type="Proteomes" id="UP001328107"/>
    </source>
</evidence>
<feature type="transmembrane region" description="Helical" evidence="1">
    <location>
        <begin position="36"/>
        <end position="58"/>
    </location>
</feature>
<reference evidence="3" key="1">
    <citation type="submission" date="2022-10" db="EMBL/GenBank/DDBJ databases">
        <title>Genome assembly of Pristionchus species.</title>
        <authorList>
            <person name="Yoshida K."/>
            <person name="Sommer R.J."/>
        </authorList>
    </citation>
    <scope>NUCLEOTIDE SEQUENCE [LARGE SCALE GENOMIC DNA]</scope>
    <source>
        <strain evidence="3">RS5460</strain>
    </source>
</reference>
<feature type="transmembrane region" description="Helical" evidence="1">
    <location>
        <begin position="219"/>
        <end position="244"/>
    </location>
</feature>
<evidence type="ECO:0000256" key="1">
    <source>
        <dbReference type="SAM" id="Phobius"/>
    </source>
</evidence>
<comment type="caution">
    <text evidence="2">The sequence shown here is derived from an EMBL/GenBank/DDBJ whole genome shotgun (WGS) entry which is preliminary data.</text>
</comment>
<proteinExistence type="predicted"/>
<keyword evidence="3" id="KW-1185">Reference proteome</keyword>
<organism evidence="2 3">
    <name type="scientific">Pristionchus mayeri</name>
    <dbReference type="NCBI Taxonomy" id="1317129"/>
    <lineage>
        <taxon>Eukaryota</taxon>
        <taxon>Metazoa</taxon>
        <taxon>Ecdysozoa</taxon>
        <taxon>Nematoda</taxon>
        <taxon>Chromadorea</taxon>
        <taxon>Rhabditida</taxon>
        <taxon>Rhabditina</taxon>
        <taxon>Diplogasteromorpha</taxon>
        <taxon>Diplogasteroidea</taxon>
        <taxon>Neodiplogasteridae</taxon>
        <taxon>Pristionchus</taxon>
    </lineage>
</organism>
<protein>
    <recommendedName>
        <fullName evidence="4">G protein-coupled receptor</fullName>
    </recommendedName>
</protein>
<dbReference type="AlphaFoldDB" id="A0AAN5CMG0"/>
<evidence type="ECO:0008006" key="4">
    <source>
        <dbReference type="Google" id="ProtNLM"/>
    </source>
</evidence>
<dbReference type="PANTHER" id="PTHR45830:SF15">
    <property type="entry name" value="SERPENTINE RECEPTOR, CLASS I"/>
    <property type="match status" value="1"/>
</dbReference>
<accession>A0AAN5CMG0</accession>
<feature type="transmembrane region" description="Helical" evidence="1">
    <location>
        <begin position="185"/>
        <end position="207"/>
    </location>
</feature>
<keyword evidence="1" id="KW-0472">Membrane</keyword>
<keyword evidence="1" id="KW-0812">Transmembrane</keyword>
<feature type="non-terminal residue" evidence="2">
    <location>
        <position position="262"/>
    </location>
</feature>
<feature type="transmembrane region" description="Helical" evidence="1">
    <location>
        <begin position="79"/>
        <end position="97"/>
    </location>
</feature>
<evidence type="ECO:0000313" key="2">
    <source>
        <dbReference type="EMBL" id="GMR47062.1"/>
    </source>
</evidence>
<gene>
    <name evidence="2" type="ORF">PMAYCL1PPCAC_17257</name>
</gene>
<keyword evidence="1" id="KW-1133">Transmembrane helix</keyword>
<dbReference type="Gene3D" id="1.20.1070.10">
    <property type="entry name" value="Rhodopsin 7-helix transmembrane proteins"/>
    <property type="match status" value="1"/>
</dbReference>